<dbReference type="EMBL" id="BOMH01000039">
    <property type="protein sequence ID" value="GID67490.1"/>
    <property type="molecule type" value="Genomic_DNA"/>
</dbReference>
<proteinExistence type="predicted"/>
<protein>
    <submittedName>
        <fullName evidence="1">Uncharacterized protein</fullName>
    </submittedName>
</protein>
<dbReference type="Proteomes" id="UP000619479">
    <property type="component" value="Unassembled WGS sequence"/>
</dbReference>
<evidence type="ECO:0000313" key="2">
    <source>
        <dbReference type="Proteomes" id="UP000619479"/>
    </source>
</evidence>
<dbReference type="AlphaFoldDB" id="A0A919M2Q0"/>
<gene>
    <name evidence="1" type="ORF">Acy02nite_53710</name>
</gene>
<keyword evidence="2" id="KW-1185">Reference proteome</keyword>
<sequence>MVRIVAPAGTLPGRAGRWRAQNAQPARAISVGGHGYKDLRDVRRRFRQQRDALFWLVLTVVVRAS</sequence>
<name>A0A919M2Q0_9ACTN</name>
<accession>A0A919M2Q0</accession>
<organism evidence="1 2">
    <name type="scientific">Actinoplanes cyaneus</name>
    <dbReference type="NCBI Taxonomy" id="52696"/>
    <lineage>
        <taxon>Bacteria</taxon>
        <taxon>Bacillati</taxon>
        <taxon>Actinomycetota</taxon>
        <taxon>Actinomycetes</taxon>
        <taxon>Micromonosporales</taxon>
        <taxon>Micromonosporaceae</taxon>
        <taxon>Actinoplanes</taxon>
    </lineage>
</organism>
<comment type="caution">
    <text evidence="1">The sequence shown here is derived from an EMBL/GenBank/DDBJ whole genome shotgun (WGS) entry which is preliminary data.</text>
</comment>
<reference evidence="1" key="1">
    <citation type="submission" date="2021-01" db="EMBL/GenBank/DDBJ databases">
        <title>Whole genome shotgun sequence of Actinoplanes cyaneus NBRC 14990.</title>
        <authorList>
            <person name="Komaki H."/>
            <person name="Tamura T."/>
        </authorList>
    </citation>
    <scope>NUCLEOTIDE SEQUENCE</scope>
    <source>
        <strain evidence="1">NBRC 14990</strain>
    </source>
</reference>
<evidence type="ECO:0000313" key="1">
    <source>
        <dbReference type="EMBL" id="GID67490.1"/>
    </source>
</evidence>